<keyword evidence="8" id="KW-1185">Reference proteome</keyword>
<dbReference type="Pfam" id="PF00271">
    <property type="entry name" value="Helicase_C"/>
    <property type="match status" value="1"/>
</dbReference>
<comment type="catalytic activity">
    <reaction evidence="6">
        <text>ATP + H2O = ADP + phosphate + H(+)</text>
        <dbReference type="Rhea" id="RHEA:13065"/>
        <dbReference type="ChEBI" id="CHEBI:15377"/>
        <dbReference type="ChEBI" id="CHEBI:15378"/>
        <dbReference type="ChEBI" id="CHEBI:30616"/>
        <dbReference type="ChEBI" id="CHEBI:43474"/>
        <dbReference type="ChEBI" id="CHEBI:456216"/>
        <dbReference type="EC" id="3.6.4.13"/>
    </reaction>
</comment>
<evidence type="ECO:0000256" key="6">
    <source>
        <dbReference type="ARBA" id="ARBA00047984"/>
    </source>
</evidence>
<dbReference type="CDD" id="cd17917">
    <property type="entry name" value="DEXHc_RHA-like"/>
    <property type="match status" value="1"/>
</dbReference>
<dbReference type="SUPFAM" id="SSF52540">
    <property type="entry name" value="P-loop containing nucleoside triphosphate hydrolases"/>
    <property type="match status" value="1"/>
</dbReference>
<keyword evidence="4" id="KW-0067">ATP-binding</keyword>
<dbReference type="GO" id="GO:0003723">
    <property type="term" value="F:RNA binding"/>
    <property type="evidence" value="ECO:0000318"/>
    <property type="project" value="GO_Central"/>
</dbReference>
<sequence length="391" mass="44144">MVQMDSSMARLSLSPHLPISGWKNRFMASLSHSSTVIIDGKAGSGKSTQIPQWAVEYSRREGNRGLVACTQSCRLSTVSLAIRVGEEMGEKVDFAIGQEQRGGSLKYCTDEWMMREMKMSPLLDEYSIVIIDQVNERSLTTDILIGLLKEILILRRDLRIVLMGSSIDCDKWVNYFGCYCPILSISSKSSLIIEYSPLTHKSLLDTAVDTVVFLHLTEKENRGGILLFLSTQEEVELARREIRRRVEGIESIPLHSDLPHDQLMRVHCPSNGRKCVVSTSIGETSIVFDGISFVIDGGFTSTSIYDPISRDESSQVISISKMTAKRRTERAEVRTIRLYSEDEFELMSEEEIPEIVRADPSRVEKIMDEMGMDGFDFFDRPAPTRWGIANY</sequence>
<dbReference type="PANTHER" id="PTHR18934:SF109">
    <property type="entry name" value="ATP-DEPENDENT RNA HELICASE DHX15 HOMOLOG"/>
    <property type="match status" value="1"/>
</dbReference>
<dbReference type="PANTHER" id="PTHR18934">
    <property type="entry name" value="ATP-DEPENDENT RNA HELICASE"/>
    <property type="match status" value="1"/>
</dbReference>
<organism evidence="7 8">
    <name type="scientific">Pristionchus pacificus</name>
    <name type="common">Parasitic nematode worm</name>
    <dbReference type="NCBI Taxonomy" id="54126"/>
    <lineage>
        <taxon>Eukaryota</taxon>
        <taxon>Metazoa</taxon>
        <taxon>Ecdysozoa</taxon>
        <taxon>Nematoda</taxon>
        <taxon>Chromadorea</taxon>
        <taxon>Rhabditida</taxon>
        <taxon>Rhabditina</taxon>
        <taxon>Diplogasteromorpha</taxon>
        <taxon>Diplogasteroidea</taxon>
        <taxon>Neodiplogasteridae</taxon>
        <taxon>Pristionchus</taxon>
    </lineage>
</organism>
<keyword evidence="4" id="KW-0547">Nucleotide-binding</keyword>
<reference evidence="7" key="2">
    <citation type="submission" date="2022-06" db="UniProtKB">
        <authorList>
            <consortium name="EnsemblMetazoa"/>
        </authorList>
    </citation>
    <scope>IDENTIFICATION</scope>
    <source>
        <strain evidence="7">PS312</strain>
    </source>
</reference>
<dbReference type="GO" id="GO:0005681">
    <property type="term" value="C:spliceosomal complex"/>
    <property type="evidence" value="ECO:0000318"/>
    <property type="project" value="GO_Central"/>
</dbReference>
<dbReference type="GO" id="GO:0004386">
    <property type="term" value="F:helicase activity"/>
    <property type="evidence" value="ECO:0000318"/>
    <property type="project" value="GO_Central"/>
</dbReference>
<evidence type="ECO:0000256" key="3">
    <source>
        <dbReference type="ARBA" id="ARBA00022801"/>
    </source>
</evidence>
<dbReference type="AlphaFoldDB" id="A0A2A6CA81"/>
<evidence type="ECO:0000256" key="4">
    <source>
        <dbReference type="ARBA" id="ARBA00022806"/>
    </source>
</evidence>
<keyword evidence="3" id="KW-0378">Hydrolase</keyword>
<keyword evidence="5" id="KW-0508">mRNA splicing</keyword>
<dbReference type="OrthoDB" id="3363059at2759"/>
<protein>
    <recommendedName>
        <fullName evidence="1">RNA helicase</fullName>
        <ecNumber evidence="1">3.6.4.13</ecNumber>
    </recommendedName>
</protein>
<evidence type="ECO:0000256" key="1">
    <source>
        <dbReference type="ARBA" id="ARBA00012552"/>
    </source>
</evidence>
<evidence type="ECO:0000313" key="8">
    <source>
        <dbReference type="Proteomes" id="UP000005239"/>
    </source>
</evidence>
<dbReference type="Gene3D" id="3.40.50.300">
    <property type="entry name" value="P-loop containing nucleotide triphosphate hydrolases"/>
    <property type="match status" value="2"/>
</dbReference>
<evidence type="ECO:0000256" key="2">
    <source>
        <dbReference type="ARBA" id="ARBA00022664"/>
    </source>
</evidence>
<accession>A0A8R1UK57</accession>
<evidence type="ECO:0000313" key="7">
    <source>
        <dbReference type="EnsemblMetazoa" id="PPA30270.1"/>
    </source>
</evidence>
<gene>
    <name evidence="7" type="primary">WBGene00203138</name>
</gene>
<dbReference type="InterPro" id="IPR027417">
    <property type="entry name" value="P-loop_NTPase"/>
</dbReference>
<dbReference type="GO" id="GO:0003724">
    <property type="term" value="F:RNA helicase activity"/>
    <property type="evidence" value="ECO:0007669"/>
    <property type="project" value="UniProtKB-EC"/>
</dbReference>
<dbReference type="Proteomes" id="UP000005239">
    <property type="component" value="Unassembled WGS sequence"/>
</dbReference>
<dbReference type="GO" id="GO:0006397">
    <property type="term" value="P:mRNA processing"/>
    <property type="evidence" value="ECO:0007669"/>
    <property type="project" value="UniProtKB-KW"/>
</dbReference>
<proteinExistence type="predicted"/>
<keyword evidence="4" id="KW-0347">Helicase</keyword>
<keyword evidence="2" id="KW-0507">mRNA processing</keyword>
<dbReference type="EnsemblMetazoa" id="PPA30270.1">
    <property type="protein sequence ID" value="PPA30270.1"/>
    <property type="gene ID" value="WBGene00203138"/>
</dbReference>
<dbReference type="PROSITE" id="PS51194">
    <property type="entry name" value="HELICASE_CTER"/>
    <property type="match status" value="1"/>
</dbReference>
<evidence type="ECO:0000256" key="5">
    <source>
        <dbReference type="ARBA" id="ARBA00023187"/>
    </source>
</evidence>
<dbReference type="GO" id="GO:0008380">
    <property type="term" value="P:RNA splicing"/>
    <property type="evidence" value="ECO:0007669"/>
    <property type="project" value="UniProtKB-KW"/>
</dbReference>
<dbReference type="InterPro" id="IPR001650">
    <property type="entry name" value="Helicase_C-like"/>
</dbReference>
<name>A0A2A6CA81_PRIPA</name>
<dbReference type="EC" id="3.6.4.13" evidence="1"/>
<accession>A0A2A6CA81</accession>
<dbReference type="GO" id="GO:0016787">
    <property type="term" value="F:hydrolase activity"/>
    <property type="evidence" value="ECO:0007669"/>
    <property type="project" value="UniProtKB-KW"/>
</dbReference>
<reference evidence="8" key="1">
    <citation type="journal article" date="2008" name="Nat. Genet.">
        <title>The Pristionchus pacificus genome provides a unique perspective on nematode lifestyle and parasitism.</title>
        <authorList>
            <person name="Dieterich C."/>
            <person name="Clifton S.W."/>
            <person name="Schuster L.N."/>
            <person name="Chinwalla A."/>
            <person name="Delehaunty K."/>
            <person name="Dinkelacker I."/>
            <person name="Fulton L."/>
            <person name="Fulton R."/>
            <person name="Godfrey J."/>
            <person name="Minx P."/>
            <person name="Mitreva M."/>
            <person name="Roeseler W."/>
            <person name="Tian H."/>
            <person name="Witte H."/>
            <person name="Yang S.P."/>
            <person name="Wilson R.K."/>
            <person name="Sommer R.J."/>
        </authorList>
    </citation>
    <scope>NUCLEOTIDE SEQUENCE [LARGE SCALE GENOMIC DNA]</scope>
    <source>
        <strain evidence="8">PS312</strain>
    </source>
</reference>